<dbReference type="Gene3D" id="3.50.50.60">
    <property type="entry name" value="FAD/NAD(P)-binding domain"/>
    <property type="match status" value="1"/>
</dbReference>
<dbReference type="AlphaFoldDB" id="A0A8F1NMF6"/>
<sequence length="522" mass="57712">MSSWVFLLLFVTLSSADHSRQNGCSRTVDVAIIGAGPSGAYSAYKLRDAKKAVEVFEFSNRVGGRLYTTTLPNAPGLLLEAGGMRFIPEVHVRVEELSKALGLTKEPFTLNHGNSANALYYLRGRTLTSAQVSGGDVPYNLSPEEKANQGRLFRYYLEKMTGYNGTQVTQDILMQLKLADGRYMYKVPFDEAFDTVATSEGKAFLRAIALFESDGAPDTSPLPIFENNLGPDSGDFVVQTIKEGMNAIPVKLIDKFLQANKGHKLNLNRRLVSIRKWQNSYVLELVHTNTQNGYTFEMLGRDLVCAGKVILAVPKFALKKIDWSPLRDKRVDDAINAVREVPVSKVFMTFSRPWWLESAPHASSVMFSDQAFSQAYDFGRSNVTGVYALLASYADDSKSSRLLALNTKGNLLAGSAPGAQRVKTPMAEQLLTDLAKAYGMKRDQIPAPLTSLSQFWVSYPFGCGFVVWRAGYRYDDVISTVQHPSLTDDVFVVGADHAKGYHVGWSEGALSTVDRVFSLYFN</sequence>
<dbReference type="InterPro" id="IPR002937">
    <property type="entry name" value="Amino_oxidase"/>
</dbReference>
<proteinExistence type="evidence at transcript level"/>
<keyword evidence="1" id="KW-0732">Signal</keyword>
<dbReference type="InterPro" id="IPR050281">
    <property type="entry name" value="Flavin_monoamine_oxidase"/>
</dbReference>
<dbReference type="SUPFAM" id="SSF54373">
    <property type="entry name" value="FAD-linked reductases, C-terminal domain"/>
    <property type="match status" value="1"/>
</dbReference>
<feature type="domain" description="Amine oxidase" evidence="2">
    <location>
        <begin position="42"/>
        <end position="511"/>
    </location>
</feature>
<dbReference type="InterPro" id="IPR036188">
    <property type="entry name" value="FAD/NAD-bd_sf"/>
</dbReference>
<dbReference type="PANTHER" id="PTHR10742">
    <property type="entry name" value="FLAVIN MONOAMINE OXIDASE"/>
    <property type="match status" value="1"/>
</dbReference>
<dbReference type="GO" id="GO:0016491">
    <property type="term" value="F:oxidoreductase activity"/>
    <property type="evidence" value="ECO:0007669"/>
    <property type="project" value="InterPro"/>
</dbReference>
<dbReference type="SUPFAM" id="SSF51905">
    <property type="entry name" value="FAD/NAD(P)-binding domain"/>
    <property type="match status" value="1"/>
</dbReference>
<organism evidence="3">
    <name type="scientific">Physella acuta</name>
    <name type="common">Acute bladder snail</name>
    <name type="synonym">Physa acuta</name>
    <dbReference type="NCBI Taxonomy" id="109671"/>
    <lineage>
        <taxon>Eukaryota</taxon>
        <taxon>Metazoa</taxon>
        <taxon>Spiralia</taxon>
        <taxon>Lophotrochozoa</taxon>
        <taxon>Mollusca</taxon>
        <taxon>Gastropoda</taxon>
        <taxon>Heterobranchia</taxon>
        <taxon>Euthyneura</taxon>
        <taxon>Panpulmonata</taxon>
        <taxon>Hygrophila</taxon>
        <taxon>Lymnaeoidea</taxon>
        <taxon>Physidae</taxon>
        <taxon>Physella</taxon>
    </lineage>
</organism>
<reference evidence="3" key="2">
    <citation type="submission" date="2021-01" db="EMBL/GenBank/DDBJ databases">
        <authorList>
            <person name="Martinez-Guitarte J.-L."/>
        </authorList>
    </citation>
    <scope>NUCLEOTIDE SEQUENCE</scope>
</reference>
<evidence type="ECO:0000313" key="3">
    <source>
        <dbReference type="EMBL" id="QWQ59717.1"/>
    </source>
</evidence>
<gene>
    <name evidence="3" type="primary">ApA</name>
</gene>
<name>A0A8F1NMF6_PHYAT</name>
<evidence type="ECO:0000256" key="1">
    <source>
        <dbReference type="SAM" id="SignalP"/>
    </source>
</evidence>
<reference evidence="3" key="1">
    <citation type="journal article" date="2021" name="Sci. Rep.">
        <title>Analysis of the impact of three phthalates on the freshwater gastropod Physella acuta at the transcriptional level.</title>
        <authorList>
            <person name="Prieto-Amador M."/>
            <person name="Caballero P."/>
            <person name="Martinez-Guitarte J.L."/>
        </authorList>
    </citation>
    <scope>NUCLEOTIDE SEQUENCE</scope>
</reference>
<evidence type="ECO:0000259" key="2">
    <source>
        <dbReference type="Pfam" id="PF01593"/>
    </source>
</evidence>
<protein>
    <submittedName>
        <fullName evidence="3">L-amino acid oxidase Aplysianin-A</fullName>
    </submittedName>
</protein>
<accession>A0A8F1NMF6</accession>
<feature type="signal peptide" evidence="1">
    <location>
        <begin position="1"/>
        <end position="16"/>
    </location>
</feature>
<feature type="chain" id="PRO_5034409383" evidence="1">
    <location>
        <begin position="17"/>
        <end position="522"/>
    </location>
</feature>
<dbReference type="Pfam" id="PF01593">
    <property type="entry name" value="Amino_oxidase"/>
    <property type="match status" value="1"/>
</dbReference>
<dbReference type="PANTHER" id="PTHR10742:SF410">
    <property type="entry name" value="LYSINE-SPECIFIC HISTONE DEMETHYLASE 2"/>
    <property type="match status" value="1"/>
</dbReference>
<dbReference type="EMBL" id="MW456926">
    <property type="protein sequence ID" value="QWQ59717.1"/>
    <property type="molecule type" value="mRNA"/>
</dbReference>